<comment type="caution">
    <text evidence="1">The sequence shown here is derived from an EMBL/GenBank/DDBJ whole genome shotgun (WGS) entry which is preliminary data.</text>
</comment>
<evidence type="ECO:0000313" key="2">
    <source>
        <dbReference type="Proteomes" id="UP001163603"/>
    </source>
</evidence>
<gene>
    <name evidence="1" type="ORF">Pint_08543</name>
</gene>
<accession>A0ACC0XX51</accession>
<dbReference type="Proteomes" id="UP001163603">
    <property type="component" value="Chromosome 10"/>
</dbReference>
<name>A0ACC0XX51_9ROSI</name>
<organism evidence="1 2">
    <name type="scientific">Pistacia integerrima</name>
    <dbReference type="NCBI Taxonomy" id="434235"/>
    <lineage>
        <taxon>Eukaryota</taxon>
        <taxon>Viridiplantae</taxon>
        <taxon>Streptophyta</taxon>
        <taxon>Embryophyta</taxon>
        <taxon>Tracheophyta</taxon>
        <taxon>Spermatophyta</taxon>
        <taxon>Magnoliopsida</taxon>
        <taxon>eudicotyledons</taxon>
        <taxon>Gunneridae</taxon>
        <taxon>Pentapetalae</taxon>
        <taxon>rosids</taxon>
        <taxon>malvids</taxon>
        <taxon>Sapindales</taxon>
        <taxon>Anacardiaceae</taxon>
        <taxon>Pistacia</taxon>
    </lineage>
</organism>
<keyword evidence="2" id="KW-1185">Reference proteome</keyword>
<dbReference type="EMBL" id="CM047745">
    <property type="protein sequence ID" value="KAJ0025276.1"/>
    <property type="molecule type" value="Genomic_DNA"/>
</dbReference>
<reference evidence="2" key="1">
    <citation type="journal article" date="2023" name="G3 (Bethesda)">
        <title>Genome assembly and association tests identify interacting loci associated with vigor, precocity, and sex in interspecific pistachio rootstocks.</title>
        <authorList>
            <person name="Palmer W."/>
            <person name="Jacygrad E."/>
            <person name="Sagayaradj S."/>
            <person name="Cavanaugh K."/>
            <person name="Han R."/>
            <person name="Bertier L."/>
            <person name="Beede B."/>
            <person name="Kafkas S."/>
            <person name="Golino D."/>
            <person name="Preece J."/>
            <person name="Michelmore R."/>
        </authorList>
    </citation>
    <scope>NUCLEOTIDE SEQUENCE [LARGE SCALE GENOMIC DNA]</scope>
</reference>
<protein>
    <submittedName>
        <fullName evidence="1">Uncharacterized protein</fullName>
    </submittedName>
</protein>
<sequence length="21" mass="2505">MKIKSYIPDFKLAFEHLCIHA</sequence>
<evidence type="ECO:0000313" key="1">
    <source>
        <dbReference type="EMBL" id="KAJ0025276.1"/>
    </source>
</evidence>
<proteinExistence type="predicted"/>